<dbReference type="Gene3D" id="3.40.50.300">
    <property type="entry name" value="P-loop containing nucleotide triphosphate hydrolases"/>
    <property type="match status" value="1"/>
</dbReference>
<name>A0A1Y5S1Y1_9RHOB</name>
<dbReference type="PANTHER" id="PTHR10605:SF56">
    <property type="entry name" value="BIFUNCTIONAL HEPARAN SULFATE N-DEACETYLASE_N-SULFOTRANSFERASE"/>
    <property type="match status" value="1"/>
</dbReference>
<gene>
    <name evidence="2" type="ORF">AQS8620_00973</name>
</gene>
<evidence type="ECO:0000256" key="1">
    <source>
        <dbReference type="ARBA" id="ARBA00022679"/>
    </source>
</evidence>
<evidence type="ECO:0000313" key="2">
    <source>
        <dbReference type="EMBL" id="SLN30726.1"/>
    </source>
</evidence>
<dbReference type="AlphaFoldDB" id="A0A1Y5S1Y1"/>
<keyword evidence="1" id="KW-0808">Transferase</keyword>
<dbReference type="GO" id="GO:0008146">
    <property type="term" value="F:sulfotransferase activity"/>
    <property type="evidence" value="ECO:0007669"/>
    <property type="project" value="InterPro"/>
</dbReference>
<sequence>MARKPTVLICVGATKAGTSWLYDYLEGHPQVWMRTVKEVHYFDAIDLKAGWVANGLKGQIKADAAKLATLEAGTEWHNWLTRRIADATQILALIEAGTVDEAAYLAYLYDGVEARAKVIGQEVRVVGDITPAYALLSEERLKAMAGMAEDVRVVFLMRDPLDRLWSHVRMNASRQAKADEDVVQKSRRMLNQIVRKGAEADILTRGDYPAIVAKLKRAVPQAKLMLAFNEQLITPEGVTELCDFLGLDPMPADTDKRVHEGVKIKMNERQKREAQEFLAPHYAYVEETLGMLPQRWHANMVRV</sequence>
<protein>
    <recommendedName>
        <fullName evidence="4">Sulfotransferase domain protein</fullName>
    </recommendedName>
</protein>
<dbReference type="EMBL" id="FWFS01000003">
    <property type="protein sequence ID" value="SLN30726.1"/>
    <property type="molecule type" value="Genomic_DNA"/>
</dbReference>
<dbReference type="OrthoDB" id="981508at2"/>
<dbReference type="InterPro" id="IPR037359">
    <property type="entry name" value="NST/OST"/>
</dbReference>
<evidence type="ECO:0000313" key="3">
    <source>
        <dbReference type="Proteomes" id="UP000193862"/>
    </source>
</evidence>
<reference evidence="2 3" key="1">
    <citation type="submission" date="2017-03" db="EMBL/GenBank/DDBJ databases">
        <authorList>
            <person name="Afonso C.L."/>
            <person name="Miller P.J."/>
            <person name="Scott M.A."/>
            <person name="Spackman E."/>
            <person name="Goraichik I."/>
            <person name="Dimitrov K.M."/>
            <person name="Suarez D.L."/>
            <person name="Swayne D.E."/>
        </authorList>
    </citation>
    <scope>NUCLEOTIDE SEQUENCE [LARGE SCALE GENOMIC DNA]</scope>
    <source>
        <strain evidence="2 3">CECT 8620</strain>
    </source>
</reference>
<dbReference type="Pfam" id="PF13469">
    <property type="entry name" value="Sulfotransfer_3"/>
    <property type="match status" value="1"/>
</dbReference>
<organism evidence="2 3">
    <name type="scientific">Aquimixticola soesokkakensis</name>
    <dbReference type="NCBI Taxonomy" id="1519096"/>
    <lineage>
        <taxon>Bacteria</taxon>
        <taxon>Pseudomonadati</taxon>
        <taxon>Pseudomonadota</taxon>
        <taxon>Alphaproteobacteria</taxon>
        <taxon>Rhodobacterales</taxon>
        <taxon>Paracoccaceae</taxon>
        <taxon>Aquimixticola</taxon>
    </lineage>
</organism>
<evidence type="ECO:0008006" key="4">
    <source>
        <dbReference type="Google" id="ProtNLM"/>
    </source>
</evidence>
<accession>A0A1Y5S1Y1</accession>
<dbReference type="RefSeq" id="WP_085835721.1">
    <property type="nucleotide sequence ID" value="NZ_FWFS01000003.1"/>
</dbReference>
<dbReference type="PANTHER" id="PTHR10605">
    <property type="entry name" value="HEPARAN SULFATE SULFOTRANSFERASE"/>
    <property type="match status" value="1"/>
</dbReference>
<keyword evidence="3" id="KW-1185">Reference proteome</keyword>
<dbReference type="InterPro" id="IPR027417">
    <property type="entry name" value="P-loop_NTPase"/>
</dbReference>
<dbReference type="Proteomes" id="UP000193862">
    <property type="component" value="Unassembled WGS sequence"/>
</dbReference>
<dbReference type="SUPFAM" id="SSF52540">
    <property type="entry name" value="P-loop containing nucleoside triphosphate hydrolases"/>
    <property type="match status" value="1"/>
</dbReference>
<proteinExistence type="predicted"/>